<sequence length="87" mass="10348">MNMIIRQKDIDALRDKLKIGDYVTYRTEAIDIKLGYVQKEDNDAVIVRKLPHTVIVEYMAKRGRNMVPVRTAITYREIFFQRRGLIY</sequence>
<dbReference type="EMBL" id="MF417904">
    <property type="protein sequence ID" value="ASN70267.1"/>
    <property type="molecule type" value="Genomic_DNA"/>
</dbReference>
<reference evidence="1" key="1">
    <citation type="submission" date="2017-06" db="EMBL/GenBank/DDBJ databases">
        <title>Novel phages from South African skin metaviromes.</title>
        <authorList>
            <person name="van Zyl L.J."/>
            <person name="Abrahams Y."/>
            <person name="Stander E.A."/>
            <person name="Kirby B.M."/>
            <person name="Clavaud C."/>
            <person name="Farcet C."/>
            <person name="Breton L."/>
            <person name="Trindade M.I."/>
        </authorList>
    </citation>
    <scope>NUCLEOTIDE SEQUENCE</scope>
</reference>
<gene>
    <name evidence="1" type="ORF">10S9_13</name>
</gene>
<evidence type="ECO:0000313" key="1">
    <source>
        <dbReference type="EMBL" id="ASN70267.1"/>
    </source>
</evidence>
<accession>A0A2H4JAB9</accession>
<proteinExistence type="predicted"/>
<organism evidence="1">
    <name type="scientific">uncultured Caudovirales phage</name>
    <dbReference type="NCBI Taxonomy" id="2100421"/>
    <lineage>
        <taxon>Viruses</taxon>
        <taxon>Duplodnaviria</taxon>
        <taxon>Heunggongvirae</taxon>
        <taxon>Uroviricota</taxon>
        <taxon>Caudoviricetes</taxon>
        <taxon>Peduoviridae</taxon>
        <taxon>Maltschvirus</taxon>
        <taxon>Maltschvirus maltsch</taxon>
    </lineage>
</organism>
<protein>
    <submittedName>
        <fullName evidence="1">Uncharacterized protein</fullName>
    </submittedName>
</protein>
<name>A0A2H4JAB9_9CAUD</name>